<feature type="compositionally biased region" description="Basic and acidic residues" evidence="1">
    <location>
        <begin position="88"/>
        <end position="99"/>
    </location>
</feature>
<comment type="caution">
    <text evidence="2">The sequence shown here is derived from an EMBL/GenBank/DDBJ whole genome shotgun (WGS) entry which is preliminary data.</text>
</comment>
<dbReference type="AlphaFoldDB" id="A0A8J2JXQ7"/>
<evidence type="ECO:0000313" key="2">
    <source>
        <dbReference type="EMBL" id="CAG7728517.1"/>
    </source>
</evidence>
<accession>A0A8J2JXQ7</accession>
<feature type="compositionally biased region" description="Gly residues" evidence="1">
    <location>
        <begin position="134"/>
        <end position="150"/>
    </location>
</feature>
<dbReference type="Proteomes" id="UP000708208">
    <property type="component" value="Unassembled WGS sequence"/>
</dbReference>
<feature type="region of interest" description="Disordered" evidence="1">
    <location>
        <begin position="1"/>
        <end position="99"/>
    </location>
</feature>
<reference evidence="2" key="1">
    <citation type="submission" date="2021-06" db="EMBL/GenBank/DDBJ databases">
        <authorList>
            <person name="Hodson N. C."/>
            <person name="Mongue J. A."/>
            <person name="Jaron S. K."/>
        </authorList>
    </citation>
    <scope>NUCLEOTIDE SEQUENCE</scope>
</reference>
<dbReference type="EMBL" id="CAJVCH010164678">
    <property type="protein sequence ID" value="CAG7728517.1"/>
    <property type="molecule type" value="Genomic_DNA"/>
</dbReference>
<feature type="region of interest" description="Disordered" evidence="1">
    <location>
        <begin position="176"/>
        <end position="201"/>
    </location>
</feature>
<organism evidence="2 3">
    <name type="scientific">Allacma fusca</name>
    <dbReference type="NCBI Taxonomy" id="39272"/>
    <lineage>
        <taxon>Eukaryota</taxon>
        <taxon>Metazoa</taxon>
        <taxon>Ecdysozoa</taxon>
        <taxon>Arthropoda</taxon>
        <taxon>Hexapoda</taxon>
        <taxon>Collembola</taxon>
        <taxon>Symphypleona</taxon>
        <taxon>Sminthuridae</taxon>
        <taxon>Allacma</taxon>
    </lineage>
</organism>
<feature type="region of interest" description="Disordered" evidence="1">
    <location>
        <begin position="119"/>
        <end position="160"/>
    </location>
</feature>
<feature type="non-terminal residue" evidence="2">
    <location>
        <position position="1"/>
    </location>
</feature>
<feature type="compositionally biased region" description="Low complexity" evidence="1">
    <location>
        <begin position="33"/>
        <end position="49"/>
    </location>
</feature>
<evidence type="ECO:0000313" key="3">
    <source>
        <dbReference type="Proteomes" id="UP000708208"/>
    </source>
</evidence>
<name>A0A8J2JXQ7_9HEXA</name>
<protein>
    <submittedName>
        <fullName evidence="2">Uncharacterized protein</fullName>
    </submittedName>
</protein>
<keyword evidence="3" id="KW-1185">Reference proteome</keyword>
<proteinExistence type="predicted"/>
<gene>
    <name evidence="2" type="ORF">AFUS01_LOCUS17289</name>
</gene>
<sequence length="201" mass="22227">MQQSRNTEDDEQPGCISWGNSRGRTKSAGIEQSSSATRKSSARSATADSNNHFRRRDLDSSDGDDTGTAERTERFKPSYGLGHGISRFRHEGREPGVHDGCTRIRRRYKCRRISYGCSENEKNSEESDVNFIIRGGGGGGGELGRGGGGTVNTEKEKDTDVLGHIETPNSISLLEQYNQQPHLLHNEQERQSQAASEEELQ</sequence>
<evidence type="ECO:0000256" key="1">
    <source>
        <dbReference type="SAM" id="MobiDB-lite"/>
    </source>
</evidence>